<feature type="domain" description="NB-ARC" evidence="1">
    <location>
        <begin position="9"/>
        <end position="118"/>
    </location>
</feature>
<accession>A0ABD1QB63</accession>
<dbReference type="InterPro" id="IPR002182">
    <property type="entry name" value="NB-ARC"/>
</dbReference>
<dbReference type="InterPro" id="IPR027417">
    <property type="entry name" value="P-loop_NTPase"/>
</dbReference>
<gene>
    <name evidence="2" type="ORF">Adt_40077</name>
</gene>
<dbReference type="EMBL" id="JBFOLK010000012">
    <property type="protein sequence ID" value="KAL2471941.1"/>
    <property type="molecule type" value="Genomic_DNA"/>
</dbReference>
<evidence type="ECO:0000259" key="1">
    <source>
        <dbReference type="Pfam" id="PF00931"/>
    </source>
</evidence>
<protein>
    <submittedName>
        <fullName evidence="2">Late blight resistance proteinR1A-10</fullName>
    </submittedName>
</protein>
<evidence type="ECO:0000313" key="3">
    <source>
        <dbReference type="Proteomes" id="UP001604336"/>
    </source>
</evidence>
<dbReference type="Pfam" id="PF00931">
    <property type="entry name" value="NB-ARC"/>
    <property type="match status" value="1"/>
</dbReference>
<dbReference type="PRINTS" id="PR00364">
    <property type="entry name" value="DISEASERSIST"/>
</dbReference>
<name>A0ABD1QB63_9LAMI</name>
<dbReference type="AlphaFoldDB" id="A0ABD1QB63"/>
<reference evidence="3" key="1">
    <citation type="submission" date="2024-07" db="EMBL/GenBank/DDBJ databases">
        <title>Two chromosome-level genome assemblies of Korean endemic species Abeliophyllum distichum and Forsythia ovata (Oleaceae).</title>
        <authorList>
            <person name="Jang H."/>
        </authorList>
    </citation>
    <scope>NUCLEOTIDE SEQUENCE [LARGE SCALE GENOMIC DNA]</scope>
</reference>
<evidence type="ECO:0000313" key="2">
    <source>
        <dbReference type="EMBL" id="KAL2471941.1"/>
    </source>
</evidence>
<keyword evidence="3" id="KW-1185">Reference proteome</keyword>
<comment type="caution">
    <text evidence="2">The sequence shown here is derived from an EMBL/GenBank/DDBJ whole genome shotgun (WGS) entry which is preliminary data.</text>
</comment>
<sequence>MCETEGNIAIGIVGMSSSGKSTLARKIFFSSRVEQLFELMLWVDLSNAMGLEKKYECISVEKDNVEKIYCGFDLCTLLTKPFSYSPRKCLVVLDGVWHAIEGLDTSIQAILDGHVNGCRRRPFQEAHEILTFKQRSKLTRIQEMVKLSLMVTN</sequence>
<dbReference type="Gene3D" id="3.40.50.300">
    <property type="entry name" value="P-loop containing nucleotide triphosphate hydrolases"/>
    <property type="match status" value="1"/>
</dbReference>
<organism evidence="2 3">
    <name type="scientific">Abeliophyllum distichum</name>
    <dbReference type="NCBI Taxonomy" id="126358"/>
    <lineage>
        <taxon>Eukaryota</taxon>
        <taxon>Viridiplantae</taxon>
        <taxon>Streptophyta</taxon>
        <taxon>Embryophyta</taxon>
        <taxon>Tracheophyta</taxon>
        <taxon>Spermatophyta</taxon>
        <taxon>Magnoliopsida</taxon>
        <taxon>eudicotyledons</taxon>
        <taxon>Gunneridae</taxon>
        <taxon>Pentapetalae</taxon>
        <taxon>asterids</taxon>
        <taxon>lamiids</taxon>
        <taxon>Lamiales</taxon>
        <taxon>Oleaceae</taxon>
        <taxon>Forsythieae</taxon>
        <taxon>Abeliophyllum</taxon>
    </lineage>
</organism>
<proteinExistence type="predicted"/>
<dbReference type="Proteomes" id="UP001604336">
    <property type="component" value="Unassembled WGS sequence"/>
</dbReference>
<dbReference type="SUPFAM" id="SSF52540">
    <property type="entry name" value="P-loop containing nucleoside triphosphate hydrolases"/>
    <property type="match status" value="1"/>
</dbReference>